<reference evidence="5" key="1">
    <citation type="submission" date="2023-02" db="EMBL/GenBank/DDBJ databases">
        <title>Genome of toxic invasive species Heracleum sosnowskyi carries increased number of genes despite the absence of recent whole-genome duplications.</title>
        <authorList>
            <person name="Schelkunov M."/>
            <person name="Shtratnikova V."/>
            <person name="Makarenko M."/>
            <person name="Klepikova A."/>
            <person name="Omelchenko D."/>
            <person name="Novikova G."/>
            <person name="Obukhova E."/>
            <person name="Bogdanov V."/>
            <person name="Penin A."/>
            <person name="Logacheva M."/>
        </authorList>
    </citation>
    <scope>NUCLEOTIDE SEQUENCE</scope>
    <source>
        <strain evidence="5">Hsosn_3</strain>
        <tissue evidence="5">Leaf</tissue>
    </source>
</reference>
<feature type="domain" description="GH3 middle" evidence="3">
    <location>
        <begin position="357"/>
        <end position="446"/>
    </location>
</feature>
<comment type="similarity">
    <text evidence="1">Belongs to the IAA-amido conjugating enzyme family.</text>
</comment>
<sequence>MIRKQVEMDSSNVTTKKNSNALEFIENVTRNADEVQKQVLAEILTQNSRVEYLQRHGLGGRTDSSSFKRVIPVIKYEDILSDINRIACGDKSPILCSHPILQLLKSSGTSGGENKLIPTVEEELNRKLFFESLPLPIKNQHIPGLDKGKTMFFMFIRSESTTPGGLLVRSTVTSYYMSPQFLNRPTLNKDYTSPNATILCPDIYQSMYSQILCGLCLHKEVVQVKALFATGLIRAIKFLENNWPLLCQDIRTGTLNSKITDNLVRESVLTKILEPDTNLADFIEVECSKKSWKGIITRLWPNAKCVEAVVTGTMSQYLQLLEYYSDGLPIVSSVYASTEGYFGVNLNPLCKPSEVSYTLIPTMAYFEFLPVQRNSMVGEASSDPVAKSLINEKEEQELVDLVDVKLGEEYEVVVTTYTGLYRYKVGDLLRVAGFRNRAPEFNFLCRRNVALSIDMDKTDEFELQSAVEKAVVNHLNPLKATLVDYTAYADTSMIPGHYVVFWEIAVQDNASKTSQVILSSVFENCCLAMEESLSIVYRRGRVEGSIGPLEIKIVERGTFDNLMDFSISLGASLSQYKTPRSLKLASFVDLLNSKVVSSNFSPKCPTLLARNM</sequence>
<evidence type="ECO:0000256" key="2">
    <source>
        <dbReference type="ARBA" id="ARBA00022598"/>
    </source>
</evidence>
<proteinExistence type="inferred from homology"/>
<evidence type="ECO:0000313" key="6">
    <source>
        <dbReference type="Proteomes" id="UP001237642"/>
    </source>
</evidence>
<dbReference type="GO" id="GO:0005737">
    <property type="term" value="C:cytoplasm"/>
    <property type="evidence" value="ECO:0007669"/>
    <property type="project" value="TreeGrafter"/>
</dbReference>
<keyword evidence="2" id="KW-0436">Ligase</keyword>
<evidence type="ECO:0000259" key="4">
    <source>
        <dbReference type="Pfam" id="PF23572"/>
    </source>
</evidence>
<dbReference type="AlphaFoldDB" id="A0AAD8MVH1"/>
<evidence type="ECO:0000313" key="5">
    <source>
        <dbReference type="EMBL" id="KAK1386267.1"/>
    </source>
</evidence>
<evidence type="ECO:0000256" key="1">
    <source>
        <dbReference type="ARBA" id="ARBA00008068"/>
    </source>
</evidence>
<dbReference type="PANTHER" id="PTHR31901:SF9">
    <property type="entry name" value="GH3 DOMAIN-CONTAINING PROTEIN"/>
    <property type="match status" value="1"/>
</dbReference>
<dbReference type="GO" id="GO:0010279">
    <property type="term" value="F:indole-3-acetic acid amido synthetase activity"/>
    <property type="evidence" value="ECO:0007669"/>
    <property type="project" value="TreeGrafter"/>
</dbReference>
<gene>
    <name evidence="5" type="ORF">POM88_024002</name>
</gene>
<feature type="domain" description="GH3 C-terminal" evidence="4">
    <location>
        <begin position="462"/>
        <end position="582"/>
    </location>
</feature>
<dbReference type="EMBL" id="JAUIZM010000005">
    <property type="protein sequence ID" value="KAK1386267.1"/>
    <property type="molecule type" value="Genomic_DNA"/>
</dbReference>
<protein>
    <submittedName>
        <fullName evidence="5">Indole-3-acetic acid-amido synthetase GH3.6</fullName>
    </submittedName>
</protein>
<reference evidence="5" key="2">
    <citation type="submission" date="2023-05" db="EMBL/GenBank/DDBJ databases">
        <authorList>
            <person name="Schelkunov M.I."/>
        </authorList>
    </citation>
    <scope>NUCLEOTIDE SEQUENCE</scope>
    <source>
        <strain evidence="5">Hsosn_3</strain>
        <tissue evidence="5">Leaf</tissue>
    </source>
</reference>
<dbReference type="Pfam" id="PF23572">
    <property type="entry name" value="GH3_C"/>
    <property type="match status" value="1"/>
</dbReference>
<organism evidence="5 6">
    <name type="scientific">Heracleum sosnowskyi</name>
    <dbReference type="NCBI Taxonomy" id="360622"/>
    <lineage>
        <taxon>Eukaryota</taxon>
        <taxon>Viridiplantae</taxon>
        <taxon>Streptophyta</taxon>
        <taxon>Embryophyta</taxon>
        <taxon>Tracheophyta</taxon>
        <taxon>Spermatophyta</taxon>
        <taxon>Magnoliopsida</taxon>
        <taxon>eudicotyledons</taxon>
        <taxon>Gunneridae</taxon>
        <taxon>Pentapetalae</taxon>
        <taxon>asterids</taxon>
        <taxon>campanulids</taxon>
        <taxon>Apiales</taxon>
        <taxon>Apiaceae</taxon>
        <taxon>Apioideae</taxon>
        <taxon>apioid superclade</taxon>
        <taxon>Tordylieae</taxon>
        <taxon>Tordyliinae</taxon>
        <taxon>Heracleum</taxon>
    </lineage>
</organism>
<dbReference type="InterPro" id="IPR055378">
    <property type="entry name" value="GH3_C"/>
</dbReference>
<dbReference type="Pfam" id="PF23571">
    <property type="entry name" value="GH3_M"/>
    <property type="match status" value="1"/>
</dbReference>
<dbReference type="InterPro" id="IPR004993">
    <property type="entry name" value="GH3"/>
</dbReference>
<evidence type="ECO:0000259" key="3">
    <source>
        <dbReference type="Pfam" id="PF23571"/>
    </source>
</evidence>
<accession>A0AAD8MVH1</accession>
<dbReference type="Pfam" id="PF03321">
    <property type="entry name" value="GH3"/>
    <property type="match status" value="1"/>
</dbReference>
<comment type="caution">
    <text evidence="5">The sequence shown here is derived from an EMBL/GenBank/DDBJ whole genome shotgun (WGS) entry which is preliminary data.</text>
</comment>
<keyword evidence="6" id="KW-1185">Reference proteome</keyword>
<dbReference type="InterPro" id="IPR055377">
    <property type="entry name" value="GH3_M"/>
</dbReference>
<dbReference type="PANTHER" id="PTHR31901">
    <property type="entry name" value="GH3 DOMAIN-CONTAINING PROTEIN"/>
    <property type="match status" value="1"/>
</dbReference>
<dbReference type="Proteomes" id="UP001237642">
    <property type="component" value="Unassembled WGS sequence"/>
</dbReference>
<name>A0AAD8MVH1_9APIA</name>